<dbReference type="AlphaFoldDB" id="A0A2P2IHE7"/>
<organism evidence="1">
    <name type="scientific">Rhizophora mucronata</name>
    <name type="common">Asiatic mangrove</name>
    <dbReference type="NCBI Taxonomy" id="61149"/>
    <lineage>
        <taxon>Eukaryota</taxon>
        <taxon>Viridiplantae</taxon>
        <taxon>Streptophyta</taxon>
        <taxon>Embryophyta</taxon>
        <taxon>Tracheophyta</taxon>
        <taxon>Spermatophyta</taxon>
        <taxon>Magnoliopsida</taxon>
        <taxon>eudicotyledons</taxon>
        <taxon>Gunneridae</taxon>
        <taxon>Pentapetalae</taxon>
        <taxon>rosids</taxon>
        <taxon>fabids</taxon>
        <taxon>Malpighiales</taxon>
        <taxon>Rhizophoraceae</taxon>
        <taxon>Rhizophora</taxon>
    </lineage>
</organism>
<reference evidence="1" key="1">
    <citation type="submission" date="2018-02" db="EMBL/GenBank/DDBJ databases">
        <title>Rhizophora mucronata_Transcriptome.</title>
        <authorList>
            <person name="Meera S.P."/>
            <person name="Sreeshan A."/>
            <person name="Augustine A."/>
        </authorList>
    </citation>
    <scope>NUCLEOTIDE SEQUENCE</scope>
    <source>
        <tissue evidence="1">Leaf</tissue>
    </source>
</reference>
<protein>
    <submittedName>
        <fullName evidence="1">Uncharacterized protein</fullName>
    </submittedName>
</protein>
<proteinExistence type="predicted"/>
<name>A0A2P2IHE7_RHIMU</name>
<dbReference type="EMBL" id="GGEC01000124">
    <property type="protein sequence ID" value="MBW80607.1"/>
    <property type="molecule type" value="Transcribed_RNA"/>
</dbReference>
<evidence type="ECO:0000313" key="1">
    <source>
        <dbReference type="EMBL" id="MBW80607.1"/>
    </source>
</evidence>
<accession>A0A2P2IHE7</accession>
<sequence length="35" mass="3962">MYLGINSLEDVSRGLALYAMIATTKFLYIFENDGM</sequence>